<evidence type="ECO:0000313" key="2">
    <source>
        <dbReference type="EMBL" id="ONH29032.1"/>
    </source>
</evidence>
<protein>
    <submittedName>
        <fullName evidence="2">Uncharacterized protein</fullName>
    </submittedName>
</protein>
<comment type="caution">
    <text evidence="2">The sequence shown here is derived from an EMBL/GenBank/DDBJ whole genome shotgun (WGS) entry which is preliminary data.</text>
</comment>
<feature type="region of interest" description="Disordered" evidence="1">
    <location>
        <begin position="158"/>
        <end position="266"/>
    </location>
</feature>
<gene>
    <name evidence="2" type="ORF">BL253_17870</name>
</gene>
<dbReference type="Proteomes" id="UP000188929">
    <property type="component" value="Unassembled WGS sequence"/>
</dbReference>
<reference evidence="3" key="1">
    <citation type="submission" date="2016-10" db="EMBL/GenBank/DDBJ databases">
        <title>Frankia sp. NRRL B-16386 Genome sequencing.</title>
        <authorList>
            <person name="Ghodhbane-Gtari F."/>
            <person name="Swanson E."/>
            <person name="Gueddou A."/>
            <person name="Hezbri K."/>
            <person name="Ktari K."/>
            <person name="Nouioui I."/>
            <person name="Morris K."/>
            <person name="Simpson S."/>
            <person name="Abebe-Akele F."/>
            <person name="Thomas K."/>
            <person name="Gtari M."/>
            <person name="Tisa L.S."/>
        </authorList>
    </citation>
    <scope>NUCLEOTIDE SEQUENCE [LARGE SCALE GENOMIC DNA]</scope>
    <source>
        <strain evidence="3">NRRL B-16386</strain>
    </source>
</reference>
<organism evidence="2 3">
    <name type="scientific">Pseudofrankia asymbiotica</name>
    <dbReference type="NCBI Taxonomy" id="1834516"/>
    <lineage>
        <taxon>Bacteria</taxon>
        <taxon>Bacillati</taxon>
        <taxon>Actinomycetota</taxon>
        <taxon>Actinomycetes</taxon>
        <taxon>Frankiales</taxon>
        <taxon>Frankiaceae</taxon>
        <taxon>Pseudofrankia</taxon>
    </lineage>
</organism>
<feature type="compositionally biased region" description="Basic and acidic residues" evidence="1">
    <location>
        <begin position="208"/>
        <end position="227"/>
    </location>
</feature>
<proteinExistence type="predicted"/>
<dbReference type="EMBL" id="MOMC01000035">
    <property type="protein sequence ID" value="ONH29032.1"/>
    <property type="molecule type" value="Genomic_DNA"/>
</dbReference>
<accession>A0A1V2IA50</accession>
<dbReference type="AlphaFoldDB" id="A0A1V2IA50"/>
<feature type="compositionally biased region" description="Basic and acidic residues" evidence="1">
    <location>
        <begin position="248"/>
        <end position="262"/>
    </location>
</feature>
<name>A0A1V2IA50_9ACTN</name>
<sequence length="359" mass="38681">MVARPSEEPQPTPGPPEARREAGIRPPSGAPAVLAPTDRRQRGTSPVRASDGVSAGPAELLWQVGPGSYRADVDADAWPVGFSPTGEALPDALTDVLLRGSHWVRSAQRAEAERRERSAAIATHVEAQLAAFLRLCAEADLVPPVTMRVVRDVPRLAGARHRAEGRPRASLRTADDPAIPFGLVDPAGAARSAADSPTDSPAHQSADLPDHDLPDHDLRRSSRDPVRRSGRTPGPRRSGRDAGNPPRGADRPDLHPPTDGRPNHWHGRNQLAAWPLLYWRCESFPSAGRSLHLFVEPGGRTFEGRDLPAPLTVVGRQVRVWPVDAPSIVEGMAEVDARRCALHLVDGMARLLWRAGVGL</sequence>
<keyword evidence="3" id="KW-1185">Reference proteome</keyword>
<dbReference type="OrthoDB" id="3207598at2"/>
<dbReference type="STRING" id="1834516.BL253_17870"/>
<evidence type="ECO:0000256" key="1">
    <source>
        <dbReference type="SAM" id="MobiDB-lite"/>
    </source>
</evidence>
<evidence type="ECO:0000313" key="3">
    <source>
        <dbReference type="Proteomes" id="UP000188929"/>
    </source>
</evidence>
<feature type="region of interest" description="Disordered" evidence="1">
    <location>
        <begin position="1"/>
        <end position="54"/>
    </location>
</feature>